<sequence>SDHAAAVHAERCLLIFGGGSHATCFNDLHVLDLQTMEWSTPTQQGEIPSPRAGHAGVTVGENWFITGGGNNNSRVSETVVLNMSTLGWSIVTTVQGRVPLASKVNVLKPSHKSTLQSMETPVPDSVSAMQNATNATRDLESDIATVQEGKIREIVMDNIESEPMEELESSFSKEKLQTLQLKQDLTDAEGRNTDLYKELQSVRGQLASEQSRCFKLEVDVAELRQKLQALESLKKELELLQRQKAASEQALNEKRRQSSGRVWGWIAGTPPNQQDDA</sequence>
<dbReference type="Pfam" id="PF24681">
    <property type="entry name" value="Kelch_KLHDC2_KLHL20_DRC7"/>
    <property type="match status" value="1"/>
</dbReference>
<evidence type="ECO:0000313" key="6">
    <source>
        <dbReference type="Proteomes" id="UP000222542"/>
    </source>
</evidence>
<dbReference type="GO" id="GO:0006869">
    <property type="term" value="P:lipid transport"/>
    <property type="evidence" value="ECO:0000318"/>
    <property type="project" value="GO_Central"/>
</dbReference>
<dbReference type="EMBL" id="AYRZ02000126">
    <property type="protein sequence ID" value="PHT61688.1"/>
    <property type="molecule type" value="Genomic_DNA"/>
</dbReference>
<evidence type="ECO:0000256" key="3">
    <source>
        <dbReference type="SAM" id="MobiDB-lite"/>
    </source>
</evidence>
<comment type="caution">
    <text evidence="5">The sequence shown here is derived from an EMBL/GenBank/DDBJ whole genome shotgun (WGS) entry which is preliminary data.</text>
</comment>
<keyword evidence="1" id="KW-0880">Kelch repeat</keyword>
<evidence type="ECO:0000313" key="5">
    <source>
        <dbReference type="EMBL" id="PHT61688.1"/>
    </source>
</evidence>
<dbReference type="Proteomes" id="UP000222542">
    <property type="component" value="Unassembled WGS sequence"/>
</dbReference>
<dbReference type="PANTHER" id="PTHR46093:SF3">
    <property type="entry name" value="ACYL-COA-BINDING DOMAIN-CONTAINING PROTEIN 4"/>
    <property type="match status" value="1"/>
</dbReference>
<dbReference type="OMA" id="NTWSILK"/>
<keyword evidence="6" id="KW-1185">Reference proteome</keyword>
<keyword evidence="2" id="KW-0677">Repeat</keyword>
<evidence type="ECO:0000256" key="1">
    <source>
        <dbReference type="ARBA" id="ARBA00022441"/>
    </source>
</evidence>
<organism evidence="5 6">
    <name type="scientific">Capsicum annuum</name>
    <name type="common">Capsicum pepper</name>
    <dbReference type="NCBI Taxonomy" id="4072"/>
    <lineage>
        <taxon>Eukaryota</taxon>
        <taxon>Viridiplantae</taxon>
        <taxon>Streptophyta</taxon>
        <taxon>Embryophyta</taxon>
        <taxon>Tracheophyta</taxon>
        <taxon>Spermatophyta</taxon>
        <taxon>Magnoliopsida</taxon>
        <taxon>eudicotyledons</taxon>
        <taxon>Gunneridae</taxon>
        <taxon>Pentapetalae</taxon>
        <taxon>asterids</taxon>
        <taxon>lamiids</taxon>
        <taxon>Solanales</taxon>
        <taxon>Solanaceae</taxon>
        <taxon>Solanoideae</taxon>
        <taxon>Capsiceae</taxon>
        <taxon>Capsicum</taxon>
    </lineage>
</organism>
<evidence type="ECO:0000259" key="4">
    <source>
        <dbReference type="Pfam" id="PF24922"/>
    </source>
</evidence>
<dbReference type="Pfam" id="PF24922">
    <property type="entry name" value="ACBP4_C"/>
    <property type="match status" value="1"/>
</dbReference>
<dbReference type="Gene3D" id="2.120.10.80">
    <property type="entry name" value="Kelch-type beta propeller"/>
    <property type="match status" value="1"/>
</dbReference>
<feature type="region of interest" description="Disordered" evidence="3">
    <location>
        <begin position="246"/>
        <end position="277"/>
    </location>
</feature>
<dbReference type="STRING" id="4072.A0A2G2XVZ8"/>
<feature type="domain" description="Acyl-CoA-binding" evidence="4">
    <location>
        <begin position="164"/>
        <end position="256"/>
    </location>
</feature>
<accession>A0A2G2XVZ8</accession>
<dbReference type="PANTHER" id="PTHR46093">
    <property type="entry name" value="ACYL-COA-BINDING DOMAIN-CONTAINING PROTEIN 5"/>
    <property type="match status" value="1"/>
</dbReference>
<dbReference type="AlphaFoldDB" id="A0A2G2XVZ8"/>
<proteinExistence type="predicted"/>
<reference evidence="5 6" key="2">
    <citation type="journal article" date="2017" name="Genome Biol.">
        <title>New reference genome sequences of hot pepper reveal the massive evolution of plant disease-resistance genes by retroduplication.</title>
        <authorList>
            <person name="Kim S."/>
            <person name="Park J."/>
            <person name="Yeom S.I."/>
            <person name="Kim Y.M."/>
            <person name="Seo E."/>
            <person name="Kim K.T."/>
            <person name="Kim M.S."/>
            <person name="Lee J.M."/>
            <person name="Cheong K."/>
            <person name="Shin H.S."/>
            <person name="Kim S.B."/>
            <person name="Han K."/>
            <person name="Lee J."/>
            <person name="Park M."/>
            <person name="Lee H.A."/>
            <person name="Lee H.Y."/>
            <person name="Lee Y."/>
            <person name="Oh S."/>
            <person name="Lee J.H."/>
            <person name="Choi E."/>
            <person name="Choi E."/>
            <person name="Lee S.E."/>
            <person name="Jeon J."/>
            <person name="Kim H."/>
            <person name="Choi G."/>
            <person name="Song H."/>
            <person name="Lee J."/>
            <person name="Lee S.C."/>
            <person name="Kwon J.K."/>
            <person name="Lee H.Y."/>
            <person name="Koo N."/>
            <person name="Hong Y."/>
            <person name="Kim R.W."/>
            <person name="Kang W.H."/>
            <person name="Huh J.H."/>
            <person name="Kang B.C."/>
            <person name="Yang T.J."/>
            <person name="Lee Y.H."/>
            <person name="Bennetzen J.L."/>
            <person name="Choi D."/>
        </authorList>
    </citation>
    <scope>NUCLEOTIDE SEQUENCE [LARGE SCALE GENOMIC DNA]</scope>
    <source>
        <strain evidence="6">cv. CM334</strain>
    </source>
</reference>
<name>A0A2G2XVZ8_CAPAN</name>
<protein>
    <submittedName>
        <fullName evidence="5">Acyl-CoA-binding domain-containing protein 4</fullName>
    </submittedName>
</protein>
<dbReference type="InterPro" id="IPR056819">
    <property type="entry name" value="ACBP4-6_C"/>
</dbReference>
<dbReference type="GO" id="GO:0000062">
    <property type="term" value="F:fatty-acyl-CoA binding"/>
    <property type="evidence" value="ECO:0000318"/>
    <property type="project" value="GO_Central"/>
</dbReference>
<dbReference type="GO" id="GO:0005829">
    <property type="term" value="C:cytosol"/>
    <property type="evidence" value="ECO:0000318"/>
    <property type="project" value="GO_Central"/>
</dbReference>
<gene>
    <name evidence="5" type="ORF">T459_34477</name>
</gene>
<dbReference type="Gramene" id="PHT61688">
    <property type="protein sequence ID" value="PHT61688"/>
    <property type="gene ID" value="T459_34477"/>
</dbReference>
<dbReference type="InterPro" id="IPR015915">
    <property type="entry name" value="Kelch-typ_b-propeller"/>
</dbReference>
<dbReference type="SUPFAM" id="SSF117281">
    <property type="entry name" value="Kelch motif"/>
    <property type="match status" value="1"/>
</dbReference>
<feature type="non-terminal residue" evidence="5">
    <location>
        <position position="1"/>
    </location>
</feature>
<reference evidence="5 6" key="1">
    <citation type="journal article" date="2014" name="Nat. Genet.">
        <title>Genome sequence of the hot pepper provides insights into the evolution of pungency in Capsicum species.</title>
        <authorList>
            <person name="Kim S."/>
            <person name="Park M."/>
            <person name="Yeom S.I."/>
            <person name="Kim Y.M."/>
            <person name="Lee J.M."/>
            <person name="Lee H.A."/>
            <person name="Seo E."/>
            <person name="Choi J."/>
            <person name="Cheong K."/>
            <person name="Kim K.T."/>
            <person name="Jung K."/>
            <person name="Lee G.W."/>
            <person name="Oh S.K."/>
            <person name="Bae C."/>
            <person name="Kim S.B."/>
            <person name="Lee H.Y."/>
            <person name="Kim S.Y."/>
            <person name="Kim M.S."/>
            <person name="Kang B.C."/>
            <person name="Jo Y.D."/>
            <person name="Yang H.B."/>
            <person name="Jeong H.J."/>
            <person name="Kang W.H."/>
            <person name="Kwon J.K."/>
            <person name="Shin C."/>
            <person name="Lim J.Y."/>
            <person name="Park J.H."/>
            <person name="Huh J.H."/>
            <person name="Kim J.S."/>
            <person name="Kim B.D."/>
            <person name="Cohen O."/>
            <person name="Paran I."/>
            <person name="Suh M.C."/>
            <person name="Lee S.B."/>
            <person name="Kim Y.K."/>
            <person name="Shin Y."/>
            <person name="Noh S.J."/>
            <person name="Park J."/>
            <person name="Seo Y.S."/>
            <person name="Kwon S.Y."/>
            <person name="Kim H.A."/>
            <person name="Park J.M."/>
            <person name="Kim H.J."/>
            <person name="Choi S.B."/>
            <person name="Bosland P.W."/>
            <person name="Reeves G."/>
            <person name="Jo S.H."/>
            <person name="Lee B.W."/>
            <person name="Cho H.T."/>
            <person name="Choi H.S."/>
            <person name="Lee M.S."/>
            <person name="Yu Y."/>
            <person name="Do Choi Y."/>
            <person name="Park B.S."/>
            <person name="van Deynze A."/>
            <person name="Ashrafi H."/>
            <person name="Hill T."/>
            <person name="Kim W.T."/>
            <person name="Pai H.S."/>
            <person name="Ahn H.K."/>
            <person name="Yeam I."/>
            <person name="Giovannoni J.J."/>
            <person name="Rose J.K."/>
            <person name="Sorensen I."/>
            <person name="Lee S.J."/>
            <person name="Kim R.W."/>
            <person name="Choi I.Y."/>
            <person name="Choi B.S."/>
            <person name="Lim J.S."/>
            <person name="Lee Y.H."/>
            <person name="Choi D."/>
        </authorList>
    </citation>
    <scope>NUCLEOTIDE SEQUENCE [LARGE SCALE GENOMIC DNA]</scope>
    <source>
        <strain evidence="6">cv. CM334</strain>
    </source>
</reference>
<evidence type="ECO:0000256" key="2">
    <source>
        <dbReference type="ARBA" id="ARBA00022737"/>
    </source>
</evidence>